<evidence type="ECO:0000256" key="1">
    <source>
        <dbReference type="ARBA" id="ARBA00008520"/>
    </source>
</evidence>
<protein>
    <submittedName>
        <fullName evidence="4">Extracellular solute-binding protein 1</fullName>
    </submittedName>
</protein>
<dbReference type="EMBL" id="LK996017">
    <property type="protein sequence ID" value="CDX04987.1"/>
    <property type="molecule type" value="Genomic_DNA"/>
</dbReference>
<dbReference type="SUPFAM" id="SSF53850">
    <property type="entry name" value="Periplasmic binding protein-like II"/>
    <property type="match status" value="1"/>
</dbReference>
<accession>A0A098B9E6</accession>
<evidence type="ECO:0000313" key="4">
    <source>
        <dbReference type="EMBL" id="CDX04987.1"/>
    </source>
</evidence>
<dbReference type="PANTHER" id="PTHR30061">
    <property type="entry name" value="MALTOSE-BINDING PERIPLASMIC PROTEIN"/>
    <property type="match status" value="1"/>
</dbReference>
<evidence type="ECO:0000256" key="3">
    <source>
        <dbReference type="ARBA" id="ARBA00022729"/>
    </source>
</evidence>
<dbReference type="GO" id="GO:0042956">
    <property type="term" value="P:maltodextrin transmembrane transport"/>
    <property type="evidence" value="ECO:0007669"/>
    <property type="project" value="TreeGrafter"/>
</dbReference>
<dbReference type="PATRIC" id="fig|49338.4.peg.5490"/>
<keyword evidence="3" id="KW-0732">Signal</keyword>
<organism evidence="4">
    <name type="scientific">Desulfitobacterium hafniense</name>
    <name type="common">Desulfitobacterium frappieri</name>
    <dbReference type="NCBI Taxonomy" id="49338"/>
    <lineage>
        <taxon>Bacteria</taxon>
        <taxon>Bacillati</taxon>
        <taxon>Bacillota</taxon>
        <taxon>Clostridia</taxon>
        <taxon>Eubacteriales</taxon>
        <taxon>Desulfitobacteriaceae</taxon>
        <taxon>Desulfitobacterium</taxon>
    </lineage>
</organism>
<dbReference type="PROSITE" id="PS51257">
    <property type="entry name" value="PROKAR_LIPOPROTEIN"/>
    <property type="match status" value="1"/>
</dbReference>
<dbReference type="RefSeq" id="WP_144677767.1">
    <property type="nucleotide sequence ID" value="NZ_LK996017.1"/>
</dbReference>
<dbReference type="Gene3D" id="3.40.190.10">
    <property type="entry name" value="Periplasmic binding protein-like II"/>
    <property type="match status" value="1"/>
</dbReference>
<dbReference type="GO" id="GO:1901982">
    <property type="term" value="F:maltose binding"/>
    <property type="evidence" value="ECO:0007669"/>
    <property type="project" value="TreeGrafter"/>
</dbReference>
<reference evidence="4" key="1">
    <citation type="submission" date="2014-07" db="EMBL/GenBank/DDBJ databases">
        <authorList>
            <person name="Hornung V.Bastian."/>
        </authorList>
    </citation>
    <scope>NUCLEOTIDE SEQUENCE</scope>
    <source>
        <strain evidence="4">PCE-S</strain>
    </source>
</reference>
<sequence>MVKGLVKQLRHRMLISGFLIVILLLAGCGEDPRQGLPGGAAPAVIELWHSLAGAEGEALAKEVQRIMDGHPEVLIHLEYIAEGEIAQLAYLAQAGGEGPELFLTTAQALTELFQQGALAPVLGNGDSFIGLTSQFQYGEKLYAQPLATDVPLFFYRTDLAQLPASLADFHTTKGVLALTALDTRNLAPWWSAQGGKLTGNGQPVLQDPANLIFLQQLLAWREGNLLLVDPNAWNLFLNAQAAYTIANASQAQGLSADIPWGSVPLTQLTAGQGEILTTRTLGIANSSIKTSESLSPLIRLVEDELLSADSQGAIAKAGKRFPASSSFYGREEAQTGILRQVGLGLAQVWSLPGNALEGKLIPIQDKAWQKAWSGVVPEEALAEAQTEAVKALEAK</sequence>
<keyword evidence="2" id="KW-0813">Transport</keyword>
<name>A0A098B9E6_DESHA</name>
<comment type="similarity">
    <text evidence="1">Belongs to the bacterial solute-binding protein 1 family.</text>
</comment>
<dbReference type="PANTHER" id="PTHR30061:SF50">
    <property type="entry name" value="MALTOSE_MALTODEXTRIN-BINDING PERIPLASMIC PROTEIN"/>
    <property type="match status" value="1"/>
</dbReference>
<dbReference type="GO" id="GO:0055052">
    <property type="term" value="C:ATP-binding cassette (ABC) transporter complex, substrate-binding subunit-containing"/>
    <property type="evidence" value="ECO:0007669"/>
    <property type="project" value="TreeGrafter"/>
</dbReference>
<evidence type="ECO:0000256" key="2">
    <source>
        <dbReference type="ARBA" id="ARBA00022448"/>
    </source>
</evidence>
<dbReference type="AlphaFoldDB" id="A0A098B9E6"/>
<gene>
    <name evidence="4" type="ORF">DPCES_5101</name>
</gene>
<dbReference type="GO" id="GO:0015768">
    <property type="term" value="P:maltose transport"/>
    <property type="evidence" value="ECO:0007669"/>
    <property type="project" value="TreeGrafter"/>
</dbReference>
<proteinExistence type="inferred from homology"/>